<protein>
    <submittedName>
        <fullName evidence="8">Adenylate kinase isoenzyme 6</fullName>
    </submittedName>
</protein>
<dbReference type="GO" id="GO:0016887">
    <property type="term" value="F:ATP hydrolysis activity"/>
    <property type="evidence" value="ECO:0007669"/>
    <property type="project" value="InterPro"/>
</dbReference>
<dbReference type="PANTHER" id="PTHR12595">
    <property type="entry name" value="POS9-ACTIVATING FACTOR FAP7-RELATED"/>
    <property type="match status" value="1"/>
</dbReference>
<dbReference type="GO" id="GO:0005634">
    <property type="term" value="C:nucleus"/>
    <property type="evidence" value="ECO:0007669"/>
    <property type="project" value="TreeGrafter"/>
</dbReference>
<reference evidence="8 9" key="1">
    <citation type="submission" date="2013-11" db="EMBL/GenBank/DDBJ databases">
        <title>The Damaraland mole rat (Fukomys damarensis) genome and evolution of African mole rats.</title>
        <authorList>
            <person name="Gladyshev V.N."/>
            <person name="Fang X."/>
        </authorList>
    </citation>
    <scope>NUCLEOTIDE SEQUENCE [LARGE SCALE GENOMIC DNA]</scope>
    <source>
        <tissue evidence="8">Liver</tissue>
    </source>
</reference>
<dbReference type="GO" id="GO:0006364">
    <property type="term" value="P:rRNA processing"/>
    <property type="evidence" value="ECO:0007669"/>
    <property type="project" value="UniProtKB-KW"/>
</dbReference>
<accession>A0A091DBZ2</accession>
<dbReference type="GO" id="GO:0004017">
    <property type="term" value="F:AMP kinase activity"/>
    <property type="evidence" value="ECO:0007669"/>
    <property type="project" value="InterPro"/>
</dbReference>
<dbReference type="GO" id="GO:0005524">
    <property type="term" value="F:ATP binding"/>
    <property type="evidence" value="ECO:0007669"/>
    <property type="project" value="UniProtKB-KW"/>
</dbReference>
<dbReference type="Proteomes" id="UP000028990">
    <property type="component" value="Unassembled WGS sequence"/>
</dbReference>
<name>A0A091DBZ2_FUKDA</name>
<sequence length="260" mass="28104">MGGSGGRTTRARGRREERGGLPSLGHTINAAAAAAYLPSWSCIPSGAERSGGAQALLLAEGLALRPLPFSTQLSEGPPLGGFQDWPALMRRSTKGGAPEEGVLYLGTPGVGKTTLGKELACRSGLKYINVGDVAREGTKNFCLMTNGFHVTWSVKLDELFILLGNMAVNCISKLAELNQSSVYSLPNAPTLADLEGTGYNEKKLGENIECEIFQVLYEEAMLSYKEDIVHQLPSNTPEELEDNINQILRWIEQWVKSHSP</sequence>
<evidence type="ECO:0000256" key="4">
    <source>
        <dbReference type="ARBA" id="ARBA00022741"/>
    </source>
</evidence>
<evidence type="ECO:0000256" key="6">
    <source>
        <dbReference type="ARBA" id="ARBA00022840"/>
    </source>
</evidence>
<dbReference type="AlphaFoldDB" id="A0A091DBZ2"/>
<dbReference type="EMBL" id="KN122864">
    <property type="protein sequence ID" value="KFO27755.1"/>
    <property type="molecule type" value="Genomic_DNA"/>
</dbReference>
<evidence type="ECO:0000313" key="9">
    <source>
        <dbReference type="Proteomes" id="UP000028990"/>
    </source>
</evidence>
<keyword evidence="3" id="KW-0808">Transferase</keyword>
<dbReference type="InterPro" id="IPR020618">
    <property type="entry name" value="Adenyl_kinase_AK6"/>
</dbReference>
<keyword evidence="9" id="KW-1185">Reference proteome</keyword>
<dbReference type="Gene3D" id="3.40.50.300">
    <property type="entry name" value="P-loop containing nucleotide triphosphate hydrolases"/>
    <property type="match status" value="1"/>
</dbReference>
<organism evidence="8 9">
    <name type="scientific">Fukomys damarensis</name>
    <name type="common">Damaraland mole rat</name>
    <name type="synonym">Cryptomys damarensis</name>
    <dbReference type="NCBI Taxonomy" id="885580"/>
    <lineage>
        <taxon>Eukaryota</taxon>
        <taxon>Metazoa</taxon>
        <taxon>Chordata</taxon>
        <taxon>Craniata</taxon>
        <taxon>Vertebrata</taxon>
        <taxon>Euteleostomi</taxon>
        <taxon>Mammalia</taxon>
        <taxon>Eutheria</taxon>
        <taxon>Euarchontoglires</taxon>
        <taxon>Glires</taxon>
        <taxon>Rodentia</taxon>
        <taxon>Hystricomorpha</taxon>
        <taxon>Bathyergidae</taxon>
        <taxon>Fukomys</taxon>
    </lineage>
</organism>
<keyword evidence="2" id="KW-0698">rRNA processing</keyword>
<keyword evidence="4" id="KW-0547">Nucleotide-binding</keyword>
<evidence type="ECO:0000256" key="5">
    <source>
        <dbReference type="ARBA" id="ARBA00022777"/>
    </source>
</evidence>
<evidence type="ECO:0000256" key="1">
    <source>
        <dbReference type="ARBA" id="ARBA00022517"/>
    </source>
</evidence>
<keyword evidence="5 8" id="KW-0418">Kinase</keyword>
<keyword evidence="6" id="KW-0067">ATP-binding</keyword>
<feature type="region of interest" description="Disordered" evidence="7">
    <location>
        <begin position="1"/>
        <end position="24"/>
    </location>
</feature>
<dbReference type="InterPro" id="IPR027417">
    <property type="entry name" value="P-loop_NTPase"/>
</dbReference>
<dbReference type="GO" id="GO:0005737">
    <property type="term" value="C:cytoplasm"/>
    <property type="evidence" value="ECO:0007669"/>
    <property type="project" value="TreeGrafter"/>
</dbReference>
<evidence type="ECO:0000256" key="7">
    <source>
        <dbReference type="SAM" id="MobiDB-lite"/>
    </source>
</evidence>
<dbReference type="SUPFAM" id="SSF52540">
    <property type="entry name" value="P-loop containing nucleoside triphosphate hydrolases"/>
    <property type="match status" value="1"/>
</dbReference>
<evidence type="ECO:0000313" key="8">
    <source>
        <dbReference type="EMBL" id="KFO27755.1"/>
    </source>
</evidence>
<proteinExistence type="predicted"/>
<dbReference type="PANTHER" id="PTHR12595:SF0">
    <property type="entry name" value="ADENYLATE KINASE ISOENZYME 6"/>
    <property type="match status" value="1"/>
</dbReference>
<gene>
    <name evidence="8" type="ORF">H920_10874</name>
</gene>
<evidence type="ECO:0000256" key="2">
    <source>
        <dbReference type="ARBA" id="ARBA00022552"/>
    </source>
</evidence>
<evidence type="ECO:0000256" key="3">
    <source>
        <dbReference type="ARBA" id="ARBA00022679"/>
    </source>
</evidence>
<keyword evidence="1" id="KW-0690">Ribosome biogenesis</keyword>